<feature type="signal peptide" evidence="2">
    <location>
        <begin position="1"/>
        <end position="17"/>
    </location>
</feature>
<feature type="chain" id="PRO_5028931320" description="Lipoprotein" evidence="2">
    <location>
        <begin position="18"/>
        <end position="176"/>
    </location>
</feature>
<sequence length="176" mass="18374">MRLRTGLAFAIAALAFASGCGGGSEEGGVPTAGGSASASPSTSADPEQGRKFAQCMRDNGIPDFPDPGPDGQILNQDFDREKLISGAGKKAYEACRDLSPNGGERAELDPAQQEQLREWAACMRENGIDMPDPDPNTGGFLGLGGELPFDPDDPTFKAAMEACQDKFTFRGQGGGQ</sequence>
<evidence type="ECO:0000256" key="1">
    <source>
        <dbReference type="SAM" id="MobiDB-lite"/>
    </source>
</evidence>
<reference evidence="3 4" key="2">
    <citation type="submission" date="2020-03" db="EMBL/GenBank/DDBJ databases">
        <authorList>
            <person name="Ichikawa N."/>
            <person name="Kimura A."/>
            <person name="Kitahashi Y."/>
            <person name="Uohara A."/>
        </authorList>
    </citation>
    <scope>NUCLEOTIDE SEQUENCE [LARGE SCALE GENOMIC DNA]</scope>
    <source>
        <strain evidence="3 4">NBRC 108639</strain>
    </source>
</reference>
<evidence type="ECO:0008006" key="5">
    <source>
        <dbReference type="Google" id="ProtNLM"/>
    </source>
</evidence>
<dbReference type="AlphaFoldDB" id="A0A6V8KCF5"/>
<name>A0A6V8KCF5_9ACTN</name>
<dbReference type="PROSITE" id="PS51257">
    <property type="entry name" value="PROKAR_LIPOPROTEIN"/>
    <property type="match status" value="1"/>
</dbReference>
<gene>
    <name evidence="3" type="ORF">Phou_042480</name>
</gene>
<proteinExistence type="predicted"/>
<feature type="region of interest" description="Disordered" evidence="1">
    <location>
        <begin position="126"/>
        <end position="152"/>
    </location>
</feature>
<keyword evidence="2" id="KW-0732">Signal</keyword>
<feature type="region of interest" description="Disordered" evidence="1">
    <location>
        <begin position="56"/>
        <end position="75"/>
    </location>
</feature>
<dbReference type="Proteomes" id="UP000482800">
    <property type="component" value="Unassembled WGS sequence"/>
</dbReference>
<evidence type="ECO:0000313" key="3">
    <source>
        <dbReference type="EMBL" id="GFJ80068.1"/>
    </source>
</evidence>
<dbReference type="RefSeq" id="WP_173057507.1">
    <property type="nucleotide sequence ID" value="NZ_BAABGO010000021.1"/>
</dbReference>
<dbReference type="EMBL" id="BLPF01000001">
    <property type="protein sequence ID" value="GFJ80068.1"/>
    <property type="molecule type" value="Genomic_DNA"/>
</dbReference>
<organism evidence="3 4">
    <name type="scientific">Phytohabitans houttuyneae</name>
    <dbReference type="NCBI Taxonomy" id="1076126"/>
    <lineage>
        <taxon>Bacteria</taxon>
        <taxon>Bacillati</taxon>
        <taxon>Actinomycetota</taxon>
        <taxon>Actinomycetes</taxon>
        <taxon>Micromonosporales</taxon>
        <taxon>Micromonosporaceae</taxon>
    </lineage>
</organism>
<evidence type="ECO:0000256" key="2">
    <source>
        <dbReference type="SAM" id="SignalP"/>
    </source>
</evidence>
<comment type="caution">
    <text evidence="3">The sequence shown here is derived from an EMBL/GenBank/DDBJ whole genome shotgun (WGS) entry which is preliminary data.</text>
</comment>
<keyword evidence="4" id="KW-1185">Reference proteome</keyword>
<accession>A0A6V8KCF5</accession>
<evidence type="ECO:0000313" key="4">
    <source>
        <dbReference type="Proteomes" id="UP000482800"/>
    </source>
</evidence>
<reference evidence="3 4" key="1">
    <citation type="submission" date="2020-03" db="EMBL/GenBank/DDBJ databases">
        <title>Whole genome shotgun sequence of Phytohabitans houttuyneae NBRC 108639.</title>
        <authorList>
            <person name="Komaki H."/>
            <person name="Tamura T."/>
        </authorList>
    </citation>
    <scope>NUCLEOTIDE SEQUENCE [LARGE SCALE GENOMIC DNA]</scope>
    <source>
        <strain evidence="3 4">NBRC 108639</strain>
    </source>
</reference>
<protein>
    <recommendedName>
        <fullName evidence="5">Lipoprotein</fullName>
    </recommendedName>
</protein>
<feature type="compositionally biased region" description="Low complexity" evidence="1">
    <location>
        <begin position="27"/>
        <end position="44"/>
    </location>
</feature>
<feature type="region of interest" description="Disordered" evidence="1">
    <location>
        <begin position="21"/>
        <end position="50"/>
    </location>
</feature>